<keyword evidence="1" id="KW-0812">Transmembrane</keyword>
<organism evidence="2 3">
    <name type="scientific">Lonsdalea iberica</name>
    <dbReference type="NCBI Taxonomy" id="1082703"/>
    <lineage>
        <taxon>Bacteria</taxon>
        <taxon>Pseudomonadati</taxon>
        <taxon>Pseudomonadota</taxon>
        <taxon>Gammaproteobacteria</taxon>
        <taxon>Enterobacterales</taxon>
        <taxon>Pectobacteriaceae</taxon>
        <taxon>Lonsdalea</taxon>
    </lineage>
</organism>
<dbReference type="RefSeq" id="WP_094100315.1">
    <property type="nucleotide sequence ID" value="NZ_LUTQ01000008.1"/>
</dbReference>
<keyword evidence="1" id="KW-0472">Membrane</keyword>
<gene>
    <name evidence="2" type="ORF">AU512_04365</name>
</gene>
<comment type="caution">
    <text evidence="2">The sequence shown here is derived from an EMBL/GenBank/DDBJ whole genome shotgun (WGS) entry which is preliminary data.</text>
</comment>
<feature type="transmembrane region" description="Helical" evidence="1">
    <location>
        <begin position="38"/>
        <end position="56"/>
    </location>
</feature>
<dbReference type="EMBL" id="LUTQ01000008">
    <property type="protein sequence ID" value="OSN11159.1"/>
    <property type="molecule type" value="Genomic_DNA"/>
</dbReference>
<name>A0ABX3XHT6_9GAMM</name>
<reference evidence="2 3" key="1">
    <citation type="submission" date="2016-02" db="EMBL/GenBank/DDBJ databases">
        <title>Species-wide whole genome sequencing reveals diversity, host range in Lonsdalea quercina.</title>
        <authorList>
            <person name="Li Y."/>
        </authorList>
    </citation>
    <scope>NUCLEOTIDE SEQUENCE [LARGE SCALE GENOMIC DNA]</scope>
    <source>
        <strain evidence="2 3">LMG 26265</strain>
    </source>
</reference>
<proteinExistence type="predicted"/>
<evidence type="ECO:0000313" key="3">
    <source>
        <dbReference type="Proteomes" id="UP000194040"/>
    </source>
</evidence>
<protein>
    <submittedName>
        <fullName evidence="2">Uncharacterized protein</fullName>
    </submittedName>
</protein>
<keyword evidence="3" id="KW-1185">Reference proteome</keyword>
<sequence length="61" mass="7074">MQKFVWEKGVTAETYSKGSFRHKRELVRMEEKNKKAESAFVILFAVALVGLAYYLYCHGIT</sequence>
<accession>A0ABX3XHT6</accession>
<evidence type="ECO:0000256" key="1">
    <source>
        <dbReference type="SAM" id="Phobius"/>
    </source>
</evidence>
<evidence type="ECO:0000313" key="2">
    <source>
        <dbReference type="EMBL" id="OSN11159.1"/>
    </source>
</evidence>
<keyword evidence="1" id="KW-1133">Transmembrane helix</keyword>
<dbReference type="Proteomes" id="UP000194040">
    <property type="component" value="Unassembled WGS sequence"/>
</dbReference>